<organism evidence="14">
    <name type="scientific">Fonticula alba</name>
    <name type="common">Slime mold</name>
    <dbReference type="NCBI Taxonomy" id="691883"/>
    <lineage>
        <taxon>Eukaryota</taxon>
        <taxon>Rotosphaerida</taxon>
        <taxon>Fonticulaceae</taxon>
        <taxon>Fonticula</taxon>
    </lineage>
</organism>
<evidence type="ECO:0000313" key="15">
    <source>
        <dbReference type="Proteomes" id="UP000030693"/>
    </source>
</evidence>
<dbReference type="EMBL" id="KB932201">
    <property type="protein sequence ID" value="KCV73382.1"/>
    <property type="molecule type" value="Genomic_DNA"/>
</dbReference>
<dbReference type="NCBIfam" id="NF003645">
    <property type="entry name" value="PRK05286.1-2"/>
    <property type="match status" value="1"/>
</dbReference>
<dbReference type="STRING" id="691883.A0A058ZIN6"/>
<keyword evidence="11" id="KW-0999">Mitochondrion inner membrane</keyword>
<evidence type="ECO:0000256" key="12">
    <source>
        <dbReference type="SAM" id="SignalP"/>
    </source>
</evidence>
<comment type="pathway">
    <text evidence="2 11">Pyrimidine metabolism; UMP biosynthesis via de novo pathway; orotate from (S)-dihydroorotate (quinone route): step 1/1.</text>
</comment>
<dbReference type="GO" id="GO:0044205">
    <property type="term" value="P:'de novo' UMP biosynthetic process"/>
    <property type="evidence" value="ECO:0007669"/>
    <property type="project" value="UniProtKB-UniPathway"/>
</dbReference>
<dbReference type="Gene3D" id="3.20.20.70">
    <property type="entry name" value="Aldolase class I"/>
    <property type="match status" value="1"/>
</dbReference>
<feature type="signal peptide" evidence="12">
    <location>
        <begin position="1"/>
        <end position="23"/>
    </location>
</feature>
<evidence type="ECO:0000256" key="5">
    <source>
        <dbReference type="ARBA" id="ARBA00017599"/>
    </source>
</evidence>
<dbReference type="RefSeq" id="XP_009493083.1">
    <property type="nucleotide sequence ID" value="XM_009494808.1"/>
</dbReference>
<evidence type="ECO:0000256" key="11">
    <source>
        <dbReference type="RuleBase" id="RU361255"/>
    </source>
</evidence>
<evidence type="ECO:0000256" key="3">
    <source>
        <dbReference type="ARBA" id="ARBA00005359"/>
    </source>
</evidence>
<keyword evidence="11" id="KW-0496">Mitochondrion</keyword>
<evidence type="ECO:0000256" key="8">
    <source>
        <dbReference type="ARBA" id="ARBA00023002"/>
    </source>
</evidence>
<evidence type="ECO:0000256" key="1">
    <source>
        <dbReference type="ARBA" id="ARBA00004370"/>
    </source>
</evidence>
<dbReference type="OrthoDB" id="14784at2759"/>
<dbReference type="GeneID" id="20525646"/>
<dbReference type="PANTHER" id="PTHR48109:SF4">
    <property type="entry name" value="DIHYDROOROTATE DEHYDROGENASE (QUINONE), MITOCHONDRIAL"/>
    <property type="match status" value="1"/>
</dbReference>
<dbReference type="GO" id="GO:0006207">
    <property type="term" value="P:'de novo' pyrimidine nucleobase biosynthetic process"/>
    <property type="evidence" value="ECO:0007669"/>
    <property type="project" value="InterPro"/>
</dbReference>
<comment type="subcellular location">
    <subcellularLocation>
        <location evidence="1">Membrane</location>
    </subcellularLocation>
    <subcellularLocation>
        <location evidence="11">Mitochondrion inner membrane</location>
        <topology evidence="11">Single-pass membrane protein</topology>
    </subcellularLocation>
</comment>
<dbReference type="OMA" id="ERIKMGA"/>
<comment type="catalytic activity">
    <reaction evidence="10 11">
        <text>(S)-dihydroorotate + a quinone = orotate + a quinol</text>
        <dbReference type="Rhea" id="RHEA:30187"/>
        <dbReference type="ChEBI" id="CHEBI:24646"/>
        <dbReference type="ChEBI" id="CHEBI:30839"/>
        <dbReference type="ChEBI" id="CHEBI:30864"/>
        <dbReference type="ChEBI" id="CHEBI:132124"/>
        <dbReference type="EC" id="1.3.5.2"/>
    </reaction>
</comment>
<evidence type="ECO:0000256" key="9">
    <source>
        <dbReference type="ARBA" id="ARBA00023136"/>
    </source>
</evidence>
<accession>A0A058ZIN6</accession>
<dbReference type="GO" id="GO:0106430">
    <property type="term" value="F:dihydroorotate dehydrogenase (quinone) activity"/>
    <property type="evidence" value="ECO:0007669"/>
    <property type="project" value="UniProtKB-EC"/>
</dbReference>
<evidence type="ECO:0000256" key="10">
    <source>
        <dbReference type="ARBA" id="ARBA00048639"/>
    </source>
</evidence>
<proteinExistence type="inferred from homology"/>
<sequence length="429" mass="45698">MSTHSRIIIGMSALTASFLFVGSSFNEVRHWPFNGLATGVLKMFDPETAHNLALKAAARGLVPVDRRMPAGVYRTPEGISEFAEPLLKDYRDRSLETQLCSLRMASPIGLAAGFDKDCVAPFNLARVGFGAVEVGTVTPEPQPGNPLPRLFRLEADRAIVNRFGFNSAGFTAVSESLRQQRQKHGEVQPTVIGVNLGINKTTTEQEAPAAYARGISTFGDLADYYVINVSSPNTPGLRDLQHSAALRKIIQSSQAARTEAGLKTPIFLKISPDLSAEQLKDICSLAMELSIDGMIVSNTTISRPEHLTSSDASEAGGLSGQPLFDRSTEMLGQVYQLTGGAIPLVGCGGVSSGMDAFEKIAHGASFVQLYSSLVLDGPRVVSRIKDDLVVILREKGFESVSEAVGSKFRAPVDAAAAATATAKLEVGSE</sequence>
<dbReference type="PROSITE" id="PS00911">
    <property type="entry name" value="DHODEHASE_1"/>
    <property type="match status" value="1"/>
</dbReference>
<keyword evidence="15" id="KW-1185">Reference proteome</keyword>
<dbReference type="InterPro" id="IPR005720">
    <property type="entry name" value="Dihydroorotate_DH_cat"/>
</dbReference>
<gene>
    <name evidence="14" type="ORF">H696_00921</name>
</gene>
<comment type="similarity">
    <text evidence="3 11">Belongs to the dihydroorotate dehydrogenase family. Type 2 subfamily.</text>
</comment>
<dbReference type="Proteomes" id="UP000030693">
    <property type="component" value="Unassembled WGS sequence"/>
</dbReference>
<reference evidence="14" key="1">
    <citation type="submission" date="2013-04" db="EMBL/GenBank/DDBJ databases">
        <title>The Genome Sequence of Fonticula alba ATCC 38817.</title>
        <authorList>
            <consortium name="The Broad Institute Genomics Platform"/>
            <person name="Russ C."/>
            <person name="Cuomo C."/>
            <person name="Burger G."/>
            <person name="Gray M.W."/>
            <person name="Holland P.W.H."/>
            <person name="King N."/>
            <person name="Lang F.B.F."/>
            <person name="Roger A.J."/>
            <person name="Ruiz-Trillo I."/>
            <person name="Brown M."/>
            <person name="Walker B."/>
            <person name="Young S."/>
            <person name="Zeng Q."/>
            <person name="Gargeya S."/>
            <person name="Fitzgerald M."/>
            <person name="Haas B."/>
            <person name="Abouelleil A."/>
            <person name="Allen A.W."/>
            <person name="Alvarado L."/>
            <person name="Arachchi H.M."/>
            <person name="Berlin A.M."/>
            <person name="Chapman S.B."/>
            <person name="Gainer-Dewar J."/>
            <person name="Goldberg J."/>
            <person name="Griggs A."/>
            <person name="Gujja S."/>
            <person name="Hansen M."/>
            <person name="Howarth C."/>
            <person name="Imamovic A."/>
            <person name="Ireland A."/>
            <person name="Larimer J."/>
            <person name="McCowan C."/>
            <person name="Murphy C."/>
            <person name="Pearson M."/>
            <person name="Poon T.W."/>
            <person name="Priest M."/>
            <person name="Roberts A."/>
            <person name="Saif S."/>
            <person name="Shea T."/>
            <person name="Sisk P."/>
            <person name="Sykes S."/>
            <person name="Wortman J."/>
            <person name="Nusbaum C."/>
            <person name="Birren B."/>
        </authorList>
    </citation>
    <scope>NUCLEOTIDE SEQUENCE [LARGE SCALE GENOMIC DNA]</scope>
    <source>
        <strain evidence="14">ATCC 38817</strain>
    </source>
</reference>
<keyword evidence="7 11" id="KW-0288">FMN</keyword>
<dbReference type="GO" id="GO:0005743">
    <property type="term" value="C:mitochondrial inner membrane"/>
    <property type="evidence" value="ECO:0007669"/>
    <property type="project" value="UniProtKB-SubCell"/>
</dbReference>
<dbReference type="InterPro" id="IPR001295">
    <property type="entry name" value="Dihydroorotate_DH_CS"/>
</dbReference>
<comment type="cofactor">
    <cofactor evidence="11">
        <name>FMN</name>
        <dbReference type="ChEBI" id="CHEBI:58210"/>
    </cofactor>
    <text evidence="11">Binds 1 FMN per subunit.</text>
</comment>
<dbReference type="SUPFAM" id="SSF51395">
    <property type="entry name" value="FMN-linked oxidoreductases"/>
    <property type="match status" value="1"/>
</dbReference>
<dbReference type="NCBIfam" id="TIGR01036">
    <property type="entry name" value="pyrD_sub2"/>
    <property type="match status" value="1"/>
</dbReference>
<dbReference type="InterPro" id="IPR050074">
    <property type="entry name" value="DHO_dehydrogenase"/>
</dbReference>
<dbReference type="InterPro" id="IPR005719">
    <property type="entry name" value="Dihydroorotate_DH_2"/>
</dbReference>
<dbReference type="EC" id="1.3.5.2" evidence="4 11"/>
<dbReference type="UniPathway" id="UPA00070">
    <property type="reaction ID" value="UER00946"/>
</dbReference>
<name>A0A058ZIN6_FONAL</name>
<protein>
    <recommendedName>
        <fullName evidence="5 11">Dihydroorotate dehydrogenase (quinone), mitochondrial</fullName>
        <shortName evidence="11">DHOdehase</shortName>
        <ecNumber evidence="4 11">1.3.5.2</ecNumber>
    </recommendedName>
</protein>
<keyword evidence="6 11" id="KW-0285">Flavoprotein</keyword>
<feature type="chain" id="PRO_5001571220" description="Dihydroorotate dehydrogenase (quinone), mitochondrial" evidence="12">
    <location>
        <begin position="24"/>
        <end position="429"/>
    </location>
</feature>
<dbReference type="Pfam" id="PF01180">
    <property type="entry name" value="DHO_dh"/>
    <property type="match status" value="1"/>
</dbReference>
<dbReference type="AlphaFoldDB" id="A0A058ZIN6"/>
<feature type="domain" description="Dihydroorotate dehydrogenase catalytic" evidence="13">
    <location>
        <begin position="95"/>
        <end position="390"/>
    </location>
</feature>
<dbReference type="NCBIfam" id="NF003652">
    <property type="entry name" value="PRK05286.2-5"/>
    <property type="match status" value="1"/>
</dbReference>
<keyword evidence="12" id="KW-0732">Signal</keyword>
<dbReference type="CDD" id="cd04738">
    <property type="entry name" value="DHOD_2_like"/>
    <property type="match status" value="1"/>
</dbReference>
<evidence type="ECO:0000256" key="7">
    <source>
        <dbReference type="ARBA" id="ARBA00022643"/>
    </source>
</evidence>
<keyword evidence="9" id="KW-0472">Membrane</keyword>
<evidence type="ECO:0000256" key="4">
    <source>
        <dbReference type="ARBA" id="ARBA00012791"/>
    </source>
</evidence>
<keyword evidence="8 11" id="KW-0560">Oxidoreductase</keyword>
<evidence type="ECO:0000313" key="14">
    <source>
        <dbReference type="EMBL" id="KCV73382.1"/>
    </source>
</evidence>
<evidence type="ECO:0000256" key="6">
    <source>
        <dbReference type="ARBA" id="ARBA00022630"/>
    </source>
</evidence>
<dbReference type="PROSITE" id="PS00912">
    <property type="entry name" value="DHODEHASE_2"/>
    <property type="match status" value="1"/>
</dbReference>
<dbReference type="InterPro" id="IPR013785">
    <property type="entry name" value="Aldolase_TIM"/>
</dbReference>
<evidence type="ECO:0000259" key="13">
    <source>
        <dbReference type="Pfam" id="PF01180"/>
    </source>
</evidence>
<dbReference type="PANTHER" id="PTHR48109">
    <property type="entry name" value="DIHYDROOROTATE DEHYDROGENASE (QUINONE), MITOCHONDRIAL-RELATED"/>
    <property type="match status" value="1"/>
</dbReference>
<evidence type="ECO:0000256" key="2">
    <source>
        <dbReference type="ARBA" id="ARBA00005161"/>
    </source>
</evidence>
<dbReference type="eggNOG" id="KOG1436">
    <property type="taxonomic scope" value="Eukaryota"/>
</dbReference>